<dbReference type="OrthoDB" id="3199332at2"/>
<comment type="similarity">
    <text evidence="1">Belongs to the serine-aspartate repeat-containing protein (SDr) family.</text>
</comment>
<accession>A0A3P1WX51</accession>
<keyword evidence="4" id="KW-1133">Transmembrane helix</keyword>
<proteinExistence type="inferred from homology"/>
<evidence type="ECO:0000259" key="6">
    <source>
        <dbReference type="Pfam" id="PF16555"/>
    </source>
</evidence>
<comment type="caution">
    <text evidence="8">The sequence shown here is derived from an EMBL/GenBank/DDBJ whole genome shotgun (WGS) entry which is preliminary data.</text>
</comment>
<dbReference type="SUPFAM" id="SSF49478">
    <property type="entry name" value="Cna protein B-type domain"/>
    <property type="match status" value="1"/>
</dbReference>
<feature type="domain" description="Gram-positive pilin subunit D1 N-terminal" evidence="6">
    <location>
        <begin position="63"/>
        <end position="200"/>
    </location>
</feature>
<keyword evidence="4" id="KW-0472">Membrane</keyword>
<dbReference type="Pfam" id="PF17802">
    <property type="entry name" value="SpaA"/>
    <property type="match status" value="1"/>
</dbReference>
<sequence>MEGLPSSVISHSEGKTMKTRRITGVRLLAAAGALAMAMLSWAAPARADEPGPGNIKPPVGGMRLTLHKCVQPQAPGAPATGAEQQTDCTPIDGVTFELYKVTGLDLTTSQGWDQVAGIQAPESGTIIPGYGTELRQTKITERGGLATFEGLEIGLYLVVESNTGAPNTGVVLGSRPFLVTLPYVTNNEWNYDVHVYPKNSVAGIEKTVTDDPATIGYLGQNVVWKVTTDIPLKGQNTQVDRYVVTDNLPAGLAHVSTSVQLSTGEQLELGSDVTCTTAVVCTFNPPGLAKLNANPGAKVVTTITTNVDDVARATRGVFTNTATFEVNGNVSVERTAQTTWGQLKLHKFDPSNNKALKGAQFNLCLEAHCATVVTTLTTDATGAATVPALRPGVYHLVETAAPSGYTLDAAPKEITIVPGETVVGGGITTEGGNTNYKPVPNTKQNIPQLPMTGGVGQVALIAGGVGMFVVALAVVVVGRLSSRRKR</sequence>
<keyword evidence="4" id="KW-0812">Transmembrane</keyword>
<dbReference type="GO" id="GO:0005975">
    <property type="term" value="P:carbohydrate metabolic process"/>
    <property type="evidence" value="ECO:0007669"/>
    <property type="project" value="UniProtKB-ARBA"/>
</dbReference>
<dbReference type="Pfam" id="PF16555">
    <property type="entry name" value="GramPos_pilinD1"/>
    <property type="match status" value="1"/>
</dbReference>
<evidence type="ECO:0000256" key="2">
    <source>
        <dbReference type="ARBA" id="ARBA00022525"/>
    </source>
</evidence>
<reference evidence="8 9" key="1">
    <citation type="submission" date="2018-11" db="EMBL/GenBank/DDBJ databases">
        <title>Genomes From Bacteria Associated with the Canine Oral Cavity: a Test Case for Automated Genome-Based Taxonomic Assignment.</title>
        <authorList>
            <person name="Coil D.A."/>
            <person name="Jospin G."/>
            <person name="Darling A.E."/>
            <person name="Wallis C."/>
            <person name="Davis I.J."/>
            <person name="Harris S."/>
            <person name="Eisen J.A."/>
            <person name="Holcombe L.J."/>
            <person name="O'Flynn C."/>
        </authorList>
    </citation>
    <scope>NUCLEOTIDE SEQUENCE [LARGE SCALE GENOMIC DNA]</scope>
    <source>
        <strain evidence="8 9">OH2822_COT-296</strain>
    </source>
</reference>
<dbReference type="InterPro" id="IPR041033">
    <property type="entry name" value="SpaA_PFL_dom_1"/>
</dbReference>
<protein>
    <submittedName>
        <fullName evidence="8">Isopeptide-forming domain-containing fimbrial protein</fullName>
    </submittedName>
</protein>
<evidence type="ECO:0000313" key="9">
    <source>
        <dbReference type="Proteomes" id="UP000280935"/>
    </source>
</evidence>
<evidence type="ECO:0000313" key="8">
    <source>
        <dbReference type="EMBL" id="RRD51192.1"/>
    </source>
</evidence>
<organism evidence="8 9">
    <name type="scientific">Arachnia propionica</name>
    <dbReference type="NCBI Taxonomy" id="1750"/>
    <lineage>
        <taxon>Bacteria</taxon>
        <taxon>Bacillati</taxon>
        <taxon>Actinomycetota</taxon>
        <taxon>Actinomycetes</taxon>
        <taxon>Propionibacteriales</taxon>
        <taxon>Propionibacteriaceae</taxon>
        <taxon>Arachnia</taxon>
    </lineage>
</organism>
<feature type="chain" id="PRO_5038538672" evidence="5">
    <location>
        <begin position="43"/>
        <end position="486"/>
    </location>
</feature>
<dbReference type="NCBIfam" id="NF033902">
    <property type="entry name" value="iso_D2_wall_anc"/>
    <property type="match status" value="1"/>
</dbReference>
<dbReference type="PANTHER" id="PTHR36108">
    <property type="entry name" value="COLOSSIN-B-RELATED"/>
    <property type="match status" value="1"/>
</dbReference>
<evidence type="ECO:0000256" key="1">
    <source>
        <dbReference type="ARBA" id="ARBA00007257"/>
    </source>
</evidence>
<dbReference type="Gene3D" id="2.60.40.740">
    <property type="match status" value="1"/>
</dbReference>
<keyword evidence="2" id="KW-0964">Secreted</keyword>
<dbReference type="AlphaFoldDB" id="A0A3P1WX51"/>
<dbReference type="InterPro" id="IPR032364">
    <property type="entry name" value="GramPos_pilinD1_N"/>
</dbReference>
<dbReference type="EMBL" id="RQYT01000002">
    <property type="protein sequence ID" value="RRD51192.1"/>
    <property type="molecule type" value="Genomic_DNA"/>
</dbReference>
<keyword evidence="3 5" id="KW-0732">Signal</keyword>
<dbReference type="Proteomes" id="UP000280935">
    <property type="component" value="Unassembled WGS sequence"/>
</dbReference>
<dbReference type="InterPro" id="IPR026466">
    <property type="entry name" value="Fim_isopep_form_D2_dom"/>
</dbReference>
<dbReference type="InterPro" id="IPR013783">
    <property type="entry name" value="Ig-like_fold"/>
</dbReference>
<evidence type="ECO:0000256" key="3">
    <source>
        <dbReference type="ARBA" id="ARBA00022729"/>
    </source>
</evidence>
<evidence type="ECO:0000256" key="5">
    <source>
        <dbReference type="SAM" id="SignalP"/>
    </source>
</evidence>
<dbReference type="PANTHER" id="PTHR36108:SF13">
    <property type="entry name" value="COLOSSIN-B-RELATED"/>
    <property type="match status" value="1"/>
</dbReference>
<evidence type="ECO:0000256" key="4">
    <source>
        <dbReference type="SAM" id="Phobius"/>
    </source>
</evidence>
<gene>
    <name evidence="8" type="ORF">EII35_01995</name>
</gene>
<dbReference type="Gene3D" id="2.60.40.10">
    <property type="entry name" value="Immunoglobulins"/>
    <property type="match status" value="2"/>
</dbReference>
<name>A0A3P1WX51_9ACTN</name>
<feature type="transmembrane region" description="Helical" evidence="4">
    <location>
        <begin position="458"/>
        <end position="480"/>
    </location>
</feature>
<evidence type="ECO:0000259" key="7">
    <source>
        <dbReference type="Pfam" id="PF17802"/>
    </source>
</evidence>
<feature type="domain" description="SpaA-like prealbumin fold" evidence="7">
    <location>
        <begin position="341"/>
        <end position="417"/>
    </location>
</feature>
<dbReference type="NCBIfam" id="TIGR04226">
    <property type="entry name" value="RrgB_K2N_iso_D2"/>
    <property type="match status" value="1"/>
</dbReference>
<feature type="signal peptide" evidence="5">
    <location>
        <begin position="1"/>
        <end position="42"/>
    </location>
</feature>
<dbReference type="InterPro" id="IPR048052">
    <property type="entry name" value="FM1-like"/>
</dbReference>